<accession>A0ABP8VS62</accession>
<evidence type="ECO:0008006" key="3">
    <source>
        <dbReference type="Google" id="ProtNLM"/>
    </source>
</evidence>
<evidence type="ECO:0000313" key="2">
    <source>
        <dbReference type="Proteomes" id="UP001500621"/>
    </source>
</evidence>
<name>A0ABP8VS62_9ACTN</name>
<proteinExistence type="predicted"/>
<dbReference type="EMBL" id="BAABIM010000001">
    <property type="protein sequence ID" value="GAA4670496.1"/>
    <property type="molecule type" value="Genomic_DNA"/>
</dbReference>
<comment type="caution">
    <text evidence="1">The sequence shown here is derived from an EMBL/GenBank/DDBJ whole genome shotgun (WGS) entry which is preliminary data.</text>
</comment>
<reference evidence="2" key="1">
    <citation type="journal article" date="2019" name="Int. J. Syst. Evol. Microbiol.">
        <title>The Global Catalogue of Microorganisms (GCM) 10K type strain sequencing project: providing services to taxonomists for standard genome sequencing and annotation.</title>
        <authorList>
            <consortium name="The Broad Institute Genomics Platform"/>
            <consortium name="The Broad Institute Genome Sequencing Center for Infectious Disease"/>
            <person name="Wu L."/>
            <person name="Ma J."/>
        </authorList>
    </citation>
    <scope>NUCLEOTIDE SEQUENCE [LARGE SCALE GENOMIC DNA]</scope>
    <source>
        <strain evidence="2">JCM 18127</strain>
    </source>
</reference>
<dbReference type="SUPFAM" id="SSF141571">
    <property type="entry name" value="Pentapeptide repeat-like"/>
    <property type="match status" value="1"/>
</dbReference>
<gene>
    <name evidence="1" type="ORF">GCM10023226_03830</name>
</gene>
<sequence length="210" mass="22471">MPLGELGVGDAEELVADADLDGRSFDGVTTPTLDLGGAAVLGCAFIGVAAREADWGSTRLHEVTFDRLDVPVMRAPRGDWREVRVEGSRLGSVEAYETSWRSVHFVGCKLGYLNLRGAELLDVAFTDCTIEEIDVGRATARRVAFAGSRLARLTAQGGSFEHVDLRGCELAEVDGVDCLRGVTISPEQLDLLAPLLARERGIKVEGEAGD</sequence>
<keyword evidence="2" id="KW-1185">Reference proteome</keyword>
<evidence type="ECO:0000313" key="1">
    <source>
        <dbReference type="EMBL" id="GAA4670496.1"/>
    </source>
</evidence>
<organism evidence="1 2">
    <name type="scientific">Nocardioides nanhaiensis</name>
    <dbReference type="NCBI Taxonomy" id="1476871"/>
    <lineage>
        <taxon>Bacteria</taxon>
        <taxon>Bacillati</taxon>
        <taxon>Actinomycetota</taxon>
        <taxon>Actinomycetes</taxon>
        <taxon>Propionibacteriales</taxon>
        <taxon>Nocardioidaceae</taxon>
        <taxon>Nocardioides</taxon>
    </lineage>
</organism>
<dbReference type="Proteomes" id="UP001500621">
    <property type="component" value="Unassembled WGS sequence"/>
</dbReference>
<dbReference type="InterPro" id="IPR001646">
    <property type="entry name" value="5peptide_repeat"/>
</dbReference>
<dbReference type="Pfam" id="PF13599">
    <property type="entry name" value="Pentapeptide_4"/>
    <property type="match status" value="1"/>
</dbReference>
<protein>
    <recommendedName>
        <fullName evidence="3">Pentapeptide repeat-containing protein</fullName>
    </recommendedName>
</protein>
<dbReference type="Gene3D" id="2.160.20.80">
    <property type="entry name" value="E3 ubiquitin-protein ligase SopA"/>
    <property type="match status" value="1"/>
</dbReference>